<dbReference type="AlphaFoldDB" id="F2FAE0"/>
<gene>
    <name evidence="2" type="ordered locus">SSIL_2284</name>
</gene>
<reference evidence="3" key="1">
    <citation type="submission" date="2011-04" db="EMBL/GenBank/DDBJ databases">
        <title>Genome sequence of Solibacillus silvestris StLB046.</title>
        <authorList>
            <person name="Morohoshi T."/>
            <person name="Someya N."/>
            <person name="Ikeda T."/>
        </authorList>
    </citation>
    <scope>NUCLEOTIDE SEQUENCE [LARGE SCALE GENOMIC DNA]</scope>
    <source>
        <strain evidence="3">StLB046</strain>
    </source>
</reference>
<sequence length="90" mass="10152">MKKYLKGYALGVLFGLIFTSPSFVTKVPLSFKQHWIALIIFIPAIVYFCLSYSEYNEISFKKENIKKSVSFIIGGILSSLAVDIIWGLPV</sequence>
<proteinExistence type="predicted"/>
<dbReference type="PATRIC" id="fig|1002809.3.peg.2305"/>
<reference evidence="2 3" key="2">
    <citation type="journal article" date="2012" name="J. Biosci. Bioeng.">
        <title>Complete genome sequence and characterization of the N-acylhomoserine lactone-degrading gene of the potato leaf-associated Solibacillus silvestris.</title>
        <authorList>
            <person name="Morohoshi T."/>
            <person name="Tominaga Y."/>
            <person name="Someya N."/>
            <person name="Ikeda T."/>
        </authorList>
    </citation>
    <scope>NUCLEOTIDE SEQUENCE [LARGE SCALE GENOMIC DNA]</scope>
    <source>
        <strain evidence="2 3">StLB046</strain>
    </source>
</reference>
<feature type="transmembrane region" description="Helical" evidence="1">
    <location>
        <begin position="34"/>
        <end position="50"/>
    </location>
</feature>
<dbReference type="KEGG" id="siv:SSIL_2284"/>
<keyword evidence="3" id="KW-1185">Reference proteome</keyword>
<protein>
    <submittedName>
        <fullName evidence="2">Vesicle coat complex, various subunits</fullName>
    </submittedName>
</protein>
<dbReference type="STRING" id="1002809.SSIL_2284"/>
<feature type="transmembrane region" description="Helical" evidence="1">
    <location>
        <begin position="71"/>
        <end position="88"/>
    </location>
</feature>
<evidence type="ECO:0000256" key="1">
    <source>
        <dbReference type="SAM" id="Phobius"/>
    </source>
</evidence>
<accession>F2FAE0</accession>
<keyword evidence="1" id="KW-0472">Membrane</keyword>
<keyword evidence="1" id="KW-1133">Transmembrane helix</keyword>
<organism evidence="2 3">
    <name type="scientific">Solibacillus silvestris (strain StLB046)</name>
    <name type="common">Bacillus silvestris</name>
    <dbReference type="NCBI Taxonomy" id="1002809"/>
    <lineage>
        <taxon>Bacteria</taxon>
        <taxon>Bacillati</taxon>
        <taxon>Bacillota</taxon>
        <taxon>Bacilli</taxon>
        <taxon>Bacillales</taxon>
        <taxon>Caryophanaceae</taxon>
        <taxon>Solibacillus</taxon>
    </lineage>
</organism>
<keyword evidence="1" id="KW-0812">Transmembrane</keyword>
<dbReference type="Proteomes" id="UP000006691">
    <property type="component" value="Chromosome"/>
</dbReference>
<evidence type="ECO:0000313" key="2">
    <source>
        <dbReference type="EMBL" id="BAK16707.1"/>
    </source>
</evidence>
<dbReference type="HOGENOM" id="CLU_2439186_0_0_9"/>
<dbReference type="EMBL" id="AP012157">
    <property type="protein sequence ID" value="BAK16707.1"/>
    <property type="molecule type" value="Genomic_DNA"/>
</dbReference>
<evidence type="ECO:0000313" key="3">
    <source>
        <dbReference type="Proteomes" id="UP000006691"/>
    </source>
</evidence>
<dbReference type="RefSeq" id="WP_014823973.1">
    <property type="nucleotide sequence ID" value="NC_018065.1"/>
</dbReference>
<name>F2FAE0_SOLSS</name>